<comment type="caution">
    <text evidence="3">The sequence shown here is derived from an EMBL/GenBank/DDBJ whole genome shotgun (WGS) entry which is preliminary data.</text>
</comment>
<keyword evidence="1 3" id="KW-0489">Methyltransferase</keyword>
<organism evidence="3">
    <name type="scientific">candidate division CPR3 bacterium</name>
    <dbReference type="NCBI Taxonomy" id="2268181"/>
    <lineage>
        <taxon>Bacteria</taxon>
        <taxon>Bacteria division CPR3</taxon>
    </lineage>
</organism>
<evidence type="ECO:0000256" key="1">
    <source>
        <dbReference type="ARBA" id="ARBA00022603"/>
    </source>
</evidence>
<dbReference type="Pfam" id="PF03602">
    <property type="entry name" value="Cons_hypoth95"/>
    <property type="match status" value="1"/>
</dbReference>
<accession>A0A7C4M1P3</accession>
<dbReference type="InterPro" id="IPR004398">
    <property type="entry name" value="RNA_MeTrfase_RsmD"/>
</dbReference>
<dbReference type="InterPro" id="IPR029063">
    <property type="entry name" value="SAM-dependent_MTases_sf"/>
</dbReference>
<dbReference type="InterPro" id="IPR002052">
    <property type="entry name" value="DNA_methylase_N6_adenine_CS"/>
</dbReference>
<name>A0A7C4M1P3_UNCC3</name>
<protein>
    <submittedName>
        <fullName evidence="3">Methyltransferase domain-containing protein</fullName>
    </submittedName>
</protein>
<dbReference type="GO" id="GO:0008168">
    <property type="term" value="F:methyltransferase activity"/>
    <property type="evidence" value="ECO:0007669"/>
    <property type="project" value="UniProtKB-KW"/>
</dbReference>
<dbReference type="PANTHER" id="PTHR43542">
    <property type="entry name" value="METHYLTRANSFERASE"/>
    <property type="match status" value="1"/>
</dbReference>
<sequence length="179" mass="20613">MKIIEGFLKAKIIPYKEQSGTRVTSDKVRKAIFDVLKNMIDIKGKKVADIFCGSGMFGIESISRGAGRVFFIDESRSVVDALKKNIKILDISYCGIKMINKKFESFIKTCDEKFDLIFADPPYYKFDFSKFNDIYKILNKKGIFVLESSKRLVVGDLNNLQLILEKNYGDTIVRFYRIK</sequence>
<dbReference type="PIRSF" id="PIRSF004553">
    <property type="entry name" value="CHP00095"/>
    <property type="match status" value="1"/>
</dbReference>
<dbReference type="Gene3D" id="3.40.50.150">
    <property type="entry name" value="Vaccinia Virus protein VP39"/>
    <property type="match status" value="1"/>
</dbReference>
<evidence type="ECO:0000313" key="3">
    <source>
        <dbReference type="EMBL" id="HGT70951.1"/>
    </source>
</evidence>
<dbReference type="PROSITE" id="PS00092">
    <property type="entry name" value="N6_MTASE"/>
    <property type="match status" value="1"/>
</dbReference>
<dbReference type="EMBL" id="DSYQ01000006">
    <property type="protein sequence ID" value="HGT70951.1"/>
    <property type="molecule type" value="Genomic_DNA"/>
</dbReference>
<proteinExistence type="predicted"/>
<dbReference type="SUPFAM" id="SSF53335">
    <property type="entry name" value="S-adenosyl-L-methionine-dependent methyltransferases"/>
    <property type="match status" value="1"/>
</dbReference>
<dbReference type="PANTHER" id="PTHR43542:SF1">
    <property type="entry name" value="METHYLTRANSFERASE"/>
    <property type="match status" value="1"/>
</dbReference>
<reference evidence="3" key="1">
    <citation type="journal article" date="2020" name="mSystems">
        <title>Genome- and Community-Level Interaction Insights into Carbon Utilization and Element Cycling Functions of Hydrothermarchaeota in Hydrothermal Sediment.</title>
        <authorList>
            <person name="Zhou Z."/>
            <person name="Liu Y."/>
            <person name="Xu W."/>
            <person name="Pan J."/>
            <person name="Luo Z.H."/>
            <person name="Li M."/>
        </authorList>
    </citation>
    <scope>NUCLEOTIDE SEQUENCE [LARGE SCALE GENOMIC DNA]</scope>
    <source>
        <strain evidence="3">SpSt-579</strain>
    </source>
</reference>
<dbReference type="AlphaFoldDB" id="A0A7C4M1P3"/>
<dbReference type="CDD" id="cd02440">
    <property type="entry name" value="AdoMet_MTases"/>
    <property type="match status" value="1"/>
</dbReference>
<dbReference type="GO" id="GO:0003676">
    <property type="term" value="F:nucleic acid binding"/>
    <property type="evidence" value="ECO:0007669"/>
    <property type="project" value="InterPro"/>
</dbReference>
<gene>
    <name evidence="3" type="ORF">ENT43_01695</name>
</gene>
<keyword evidence="2 3" id="KW-0808">Transferase</keyword>
<dbReference type="GO" id="GO:0031167">
    <property type="term" value="P:rRNA methylation"/>
    <property type="evidence" value="ECO:0007669"/>
    <property type="project" value="InterPro"/>
</dbReference>
<evidence type="ECO:0000256" key="2">
    <source>
        <dbReference type="ARBA" id="ARBA00022679"/>
    </source>
</evidence>